<reference evidence="1" key="1">
    <citation type="submission" date="2022-01" db="EMBL/GenBank/DDBJ databases">
        <authorList>
            <person name="Braso-Vives M."/>
        </authorList>
    </citation>
    <scope>NUCLEOTIDE SEQUENCE</scope>
</reference>
<keyword evidence="2" id="KW-1185">Reference proteome</keyword>
<accession>A0A8J9VUR7</accession>
<dbReference type="EMBL" id="OV696686">
    <property type="protein sequence ID" value="CAH1232147.1"/>
    <property type="molecule type" value="Genomic_DNA"/>
</dbReference>
<protein>
    <submittedName>
        <fullName evidence="1">Hypp423 protein</fullName>
    </submittedName>
</protein>
<evidence type="ECO:0000313" key="2">
    <source>
        <dbReference type="Proteomes" id="UP000838412"/>
    </source>
</evidence>
<sequence>MPGSEALTKPLQDGLAKFFHFYSRLETEDLLNDQETGKTRREKPRVPKLAKVSKRDLEDEEVVIFDRTWYVDVIRPSGRDRVVDPLVMTLRPAGQTDVTGTRRRLRGMTACCSVLGWISTTCPLLCVCRRSGHQPL</sequence>
<organism evidence="1 2">
    <name type="scientific">Branchiostoma lanceolatum</name>
    <name type="common">Common lancelet</name>
    <name type="synonym">Amphioxus lanceolatum</name>
    <dbReference type="NCBI Taxonomy" id="7740"/>
    <lineage>
        <taxon>Eukaryota</taxon>
        <taxon>Metazoa</taxon>
        <taxon>Chordata</taxon>
        <taxon>Cephalochordata</taxon>
        <taxon>Leptocardii</taxon>
        <taxon>Amphioxiformes</taxon>
        <taxon>Branchiostomatidae</taxon>
        <taxon>Branchiostoma</taxon>
    </lineage>
</organism>
<dbReference type="OrthoDB" id="10056333at2759"/>
<evidence type="ECO:0000313" key="1">
    <source>
        <dbReference type="EMBL" id="CAH1232147.1"/>
    </source>
</evidence>
<dbReference type="Proteomes" id="UP000838412">
    <property type="component" value="Chromosome 1"/>
</dbReference>
<dbReference type="AlphaFoldDB" id="A0A8J9VUR7"/>
<gene>
    <name evidence="1" type="primary">Hypp423</name>
    <name evidence="1" type="ORF">BLAG_LOCUS1416</name>
</gene>
<proteinExistence type="predicted"/>
<name>A0A8J9VUR7_BRALA</name>